<reference evidence="1" key="1">
    <citation type="submission" date="2008-05" db="EMBL/GenBank/DDBJ databases">
        <title>Complete sequence of chromosome2 of Ralstonia pickettii 12J.</title>
        <authorList>
            <consortium name="US DOE Joint Genome Institute"/>
            <person name="Lucas S."/>
            <person name="Copeland A."/>
            <person name="Lapidus A."/>
            <person name="Glavina del Rio T."/>
            <person name="Dalin E."/>
            <person name="Tice H."/>
            <person name="Bruce D."/>
            <person name="Goodwin L."/>
            <person name="Pitluck S."/>
            <person name="Meincke L."/>
            <person name="Brettin T."/>
            <person name="Detter J.C."/>
            <person name="Han C."/>
            <person name="Kuske C.R."/>
            <person name="Schmutz J."/>
            <person name="Larimer F."/>
            <person name="Land M."/>
            <person name="Hauser L."/>
            <person name="Kyrpides N."/>
            <person name="Mikhailova N."/>
            <person name="Marsh T."/>
            <person name="Richardson P."/>
        </authorList>
    </citation>
    <scope>NUCLEOTIDE SEQUENCE</scope>
    <source>
        <strain evidence="1">12J</strain>
    </source>
</reference>
<organism evidence="1">
    <name type="scientific">Ralstonia pickettii (strain 12J)</name>
    <dbReference type="NCBI Taxonomy" id="402626"/>
    <lineage>
        <taxon>Bacteria</taxon>
        <taxon>Pseudomonadati</taxon>
        <taxon>Pseudomonadota</taxon>
        <taxon>Betaproteobacteria</taxon>
        <taxon>Burkholderiales</taxon>
        <taxon>Burkholderiaceae</taxon>
        <taxon>Ralstonia</taxon>
    </lineage>
</organism>
<proteinExistence type="predicted"/>
<dbReference type="EMBL" id="CP001069">
    <property type="protein sequence ID" value="ACD28879.1"/>
    <property type="molecule type" value="Genomic_DNA"/>
</dbReference>
<name>B2UH28_RALPJ</name>
<gene>
    <name evidence="1" type="ordered locus">Rpic_3763</name>
</gene>
<sequence>MTEPIPTPSTTGSHGATITALHPQIDHTAQRVKDATAEGIDRLAGVISTALTQFDKRTEQLKHLHANVSEQASGSVRQHPVLTIGLAFVAGMLLEQLTRD</sequence>
<protein>
    <recommendedName>
        <fullName evidence="2">DUF883 domain-containing protein</fullName>
    </recommendedName>
</protein>
<dbReference type="KEGG" id="rpi:Rpic_3763"/>
<dbReference type="AlphaFoldDB" id="B2UH28"/>
<dbReference type="PATRIC" id="fig|402626.5.peg.3"/>
<evidence type="ECO:0000313" key="1">
    <source>
        <dbReference type="EMBL" id="ACD28879.1"/>
    </source>
</evidence>
<dbReference type="HOGENOM" id="CLU_2207910_0_0_4"/>
<accession>B2UH28</accession>
<evidence type="ECO:0008006" key="2">
    <source>
        <dbReference type="Google" id="ProtNLM"/>
    </source>
</evidence>